<feature type="signal peptide" evidence="1">
    <location>
        <begin position="1"/>
        <end position="24"/>
    </location>
</feature>
<dbReference type="SUPFAM" id="SSF52096">
    <property type="entry name" value="ClpP/crotonase"/>
    <property type="match status" value="1"/>
</dbReference>
<feature type="chain" id="PRO_5002081550" evidence="1">
    <location>
        <begin position="25"/>
        <end position="316"/>
    </location>
</feature>
<protein>
    <submittedName>
        <fullName evidence="2">Putative Lipoprotein</fullName>
    </submittedName>
</protein>
<gene>
    <name evidence="2" type="ORF">OA50_03268</name>
</gene>
<proteinExistence type="predicted"/>
<evidence type="ECO:0000313" key="2">
    <source>
        <dbReference type="EMBL" id="KHQ52251.1"/>
    </source>
</evidence>
<dbReference type="EMBL" id="JSUQ01000012">
    <property type="protein sequence ID" value="KHQ52251.1"/>
    <property type="molecule type" value="Genomic_DNA"/>
</dbReference>
<comment type="caution">
    <text evidence="2">The sequence shown here is derived from an EMBL/GenBank/DDBJ whole genome shotgun (WGS) entry which is preliminary data.</text>
</comment>
<reference evidence="2 3" key="1">
    <citation type="submission" date="2014-10" db="EMBL/GenBank/DDBJ databases">
        <title>Genome sequence of Ponticoccus sp. strain UMTAT08 isolated from clonal culture of toxic dinoflagellate Alexandrium tamiyavanichii.</title>
        <authorList>
            <person name="Gan H.Y."/>
            <person name="Muhd D.-D."/>
            <person name="Mohd Noor M.E."/>
            <person name="Yeong Y.S."/>
            <person name="Usup G."/>
        </authorList>
    </citation>
    <scope>NUCLEOTIDE SEQUENCE [LARGE SCALE GENOMIC DNA]</scope>
    <source>
        <strain evidence="2 3">UMTAT08</strain>
    </source>
</reference>
<dbReference type="Proteomes" id="UP000030960">
    <property type="component" value="Unassembled WGS sequence"/>
</dbReference>
<evidence type="ECO:0000256" key="1">
    <source>
        <dbReference type="SAM" id="SignalP"/>
    </source>
</evidence>
<dbReference type="Gene3D" id="3.90.226.10">
    <property type="entry name" value="2-enoyl-CoA Hydratase, Chain A, domain 1"/>
    <property type="match status" value="1"/>
</dbReference>
<sequence>MRLFPLLAICLFLPLPLFSGTLSAVGPLPYDDRHPSPRPGCTHRFDGQVAKGDLDAFKALPTDPQVVVCLDSPGGSFLEGIAIGEYIRQVGIGTRLEAGTTCESACSIIFMSGTYISDEVEFGNPDDESWQLGHHPWRTMHPTARLGLHAPRLEVTKGQYDEATVTRAYDVALQTLAEFSRRLMSSGPSYAVYFDPDLFSAMIATPHGSMFYIDTVKRAIRFKVEVGPVRPPVSPDEAAFKYACANFYGWNEFRTQEAYEAEIAGAHVDGTKVTLAGGLNCTFEKGGKDTIWQYHIYDFADLNFYAHDMPLSDLAP</sequence>
<evidence type="ECO:0000313" key="3">
    <source>
        <dbReference type="Proteomes" id="UP000030960"/>
    </source>
</evidence>
<dbReference type="InterPro" id="IPR029045">
    <property type="entry name" value="ClpP/crotonase-like_dom_sf"/>
</dbReference>
<name>A0A0B3S6E2_9RHOB</name>
<dbReference type="RefSeq" id="WP_043143473.1">
    <property type="nucleotide sequence ID" value="NZ_JSUQ01000012.1"/>
</dbReference>
<organism evidence="2 3">
    <name type="scientific">Mameliella alba</name>
    <dbReference type="NCBI Taxonomy" id="561184"/>
    <lineage>
        <taxon>Bacteria</taxon>
        <taxon>Pseudomonadati</taxon>
        <taxon>Pseudomonadota</taxon>
        <taxon>Alphaproteobacteria</taxon>
        <taxon>Rhodobacterales</taxon>
        <taxon>Roseobacteraceae</taxon>
        <taxon>Mameliella</taxon>
    </lineage>
</organism>
<keyword evidence="2" id="KW-0449">Lipoprotein</keyword>
<keyword evidence="3" id="KW-1185">Reference proteome</keyword>
<accession>A0A0B3S6E2</accession>
<dbReference type="AlphaFoldDB" id="A0A0B3S6E2"/>
<keyword evidence="1" id="KW-0732">Signal</keyword>